<dbReference type="InterPro" id="IPR006502">
    <property type="entry name" value="PDDEXK-like"/>
</dbReference>
<reference evidence="2" key="1">
    <citation type="submission" date="2022-04" db="EMBL/GenBank/DDBJ databases">
        <title>Carnegiea gigantea Genome sequencing and assembly v2.</title>
        <authorList>
            <person name="Copetti D."/>
            <person name="Sanderson M.J."/>
            <person name="Burquez A."/>
            <person name="Wojciechowski M.F."/>
        </authorList>
    </citation>
    <scope>NUCLEOTIDE SEQUENCE</scope>
    <source>
        <strain evidence="2">SGP5-SGP5p</strain>
        <tissue evidence="2">Aerial part</tissue>
    </source>
</reference>
<sequence>MPLSMKIQPIDAGAGDDRPELVALPLVPPATAAKPVVKSRLKRLFRISIAEKDEPPPPHSGDAFEPSSVCLAKMVQNFIEESNERQQSPAARCSRNRCNCFNGNGSDGSDAESDAISAADVCDFLKSLVLCASVNERNVLADTARIVADKNKACKRKDEMRKIVTEALVTLGYDAAICKSKWEKSPSFPAGEYEYVDVIIGGERLIIDIDFRSEFEVARSTKTYKSILQILPQIFVGKSDRLSKIICILSEAAKQSLKKKGMPIPPWRKADYVQAKWLSPPTRLASASAPTTSTPPPSPVFPAIDTGVPSPDKAPPPPPPPPPPPENDTQKQPDECEPRQSSPQFESLFEMSESSGEEETKVKEKHKQKHNPKDDKITVEIIPMKVSKPGVKIVTGLASIMEERP</sequence>
<dbReference type="OrthoDB" id="691424at2759"/>
<dbReference type="PANTHER" id="PTHR31579:SF14">
    <property type="entry name" value="RNA POLYMERASE SUBUNIT BETA-BETA PROTEIN, PUTATIVE (DUF506)-RELATED"/>
    <property type="match status" value="1"/>
</dbReference>
<feature type="compositionally biased region" description="Pro residues" evidence="1">
    <location>
        <begin position="312"/>
        <end position="326"/>
    </location>
</feature>
<dbReference type="Pfam" id="PF04720">
    <property type="entry name" value="PDDEXK_6"/>
    <property type="match status" value="1"/>
</dbReference>
<dbReference type="PANTHER" id="PTHR31579">
    <property type="entry name" value="OS03G0796600 PROTEIN"/>
    <property type="match status" value="1"/>
</dbReference>
<protein>
    <submittedName>
        <fullName evidence="2">Uncharacterized protein</fullName>
    </submittedName>
</protein>
<evidence type="ECO:0000313" key="2">
    <source>
        <dbReference type="EMBL" id="KAJ8443492.1"/>
    </source>
</evidence>
<keyword evidence="3" id="KW-1185">Reference proteome</keyword>
<dbReference type="Proteomes" id="UP001153076">
    <property type="component" value="Unassembled WGS sequence"/>
</dbReference>
<organism evidence="2 3">
    <name type="scientific">Carnegiea gigantea</name>
    <dbReference type="NCBI Taxonomy" id="171969"/>
    <lineage>
        <taxon>Eukaryota</taxon>
        <taxon>Viridiplantae</taxon>
        <taxon>Streptophyta</taxon>
        <taxon>Embryophyta</taxon>
        <taxon>Tracheophyta</taxon>
        <taxon>Spermatophyta</taxon>
        <taxon>Magnoliopsida</taxon>
        <taxon>eudicotyledons</taxon>
        <taxon>Gunneridae</taxon>
        <taxon>Pentapetalae</taxon>
        <taxon>Caryophyllales</taxon>
        <taxon>Cactineae</taxon>
        <taxon>Cactaceae</taxon>
        <taxon>Cactoideae</taxon>
        <taxon>Echinocereeae</taxon>
        <taxon>Carnegiea</taxon>
    </lineage>
</organism>
<dbReference type="NCBIfam" id="TIGR01615">
    <property type="entry name" value="A_thal_3542"/>
    <property type="match status" value="1"/>
</dbReference>
<evidence type="ECO:0000313" key="3">
    <source>
        <dbReference type="Proteomes" id="UP001153076"/>
    </source>
</evidence>
<comment type="caution">
    <text evidence="2">The sequence shown here is derived from an EMBL/GenBank/DDBJ whole genome shotgun (WGS) entry which is preliminary data.</text>
</comment>
<dbReference type="EMBL" id="JAKOGI010000117">
    <property type="protein sequence ID" value="KAJ8443492.1"/>
    <property type="molecule type" value="Genomic_DNA"/>
</dbReference>
<feature type="compositionally biased region" description="Low complexity" evidence="1">
    <location>
        <begin position="283"/>
        <end position="292"/>
    </location>
</feature>
<accession>A0A9Q1KIT7</accession>
<dbReference type="AlphaFoldDB" id="A0A9Q1KIT7"/>
<name>A0A9Q1KIT7_9CARY</name>
<feature type="region of interest" description="Disordered" evidence="1">
    <location>
        <begin position="283"/>
        <end position="377"/>
    </location>
</feature>
<gene>
    <name evidence="2" type="ORF">Cgig2_016975</name>
</gene>
<evidence type="ECO:0000256" key="1">
    <source>
        <dbReference type="SAM" id="MobiDB-lite"/>
    </source>
</evidence>
<feature type="compositionally biased region" description="Basic and acidic residues" evidence="1">
    <location>
        <begin position="328"/>
        <end position="338"/>
    </location>
</feature>
<proteinExistence type="predicted"/>